<protein>
    <submittedName>
        <fullName evidence="1">Uncharacterized protein</fullName>
    </submittedName>
</protein>
<evidence type="ECO:0000313" key="2">
    <source>
        <dbReference type="Proteomes" id="UP000064525"/>
    </source>
</evidence>
<evidence type="ECO:0000313" key="1">
    <source>
        <dbReference type="EMBL" id="CUU40015.1"/>
    </source>
</evidence>
<proteinExistence type="predicted"/>
<sequence>MGSKGGDVCVYPKTHFASFAKLYFVCADKAKDIPFFIHALTYLNTRKNGAKYE</sequence>
<name>A0A0S4PUL3_9HELI</name>
<dbReference type="AlphaFoldDB" id="A0A0S4PUL3"/>
<dbReference type="Proteomes" id="UP000064525">
    <property type="component" value="Chromosome I"/>
</dbReference>
<dbReference type="EMBL" id="LN907858">
    <property type="protein sequence ID" value="CUU40015.1"/>
    <property type="molecule type" value="Genomic_DNA"/>
</dbReference>
<reference evidence="2" key="1">
    <citation type="submission" date="2015-11" db="EMBL/GenBank/DDBJ databases">
        <authorList>
            <person name="Anvar S.Y."/>
        </authorList>
    </citation>
    <scope>NUCLEOTIDE SEQUENCE [LARGE SCALE GENOMIC DNA]</scope>
</reference>
<gene>
    <name evidence="1" type="ORF">BN2458_PEG1130</name>
</gene>
<organism evidence="1 2">
    <name type="scientific">Helicobacter typhlonius</name>
    <dbReference type="NCBI Taxonomy" id="76936"/>
    <lineage>
        <taxon>Bacteria</taxon>
        <taxon>Pseudomonadati</taxon>
        <taxon>Campylobacterota</taxon>
        <taxon>Epsilonproteobacteria</taxon>
        <taxon>Campylobacterales</taxon>
        <taxon>Helicobacteraceae</taxon>
        <taxon>Helicobacter</taxon>
    </lineage>
</organism>
<accession>A0A0S4PUL3</accession>
<dbReference type="KEGG" id="hty:BN2458_PEG1130"/>